<dbReference type="Proteomes" id="UP001213000">
    <property type="component" value="Unassembled WGS sequence"/>
</dbReference>
<evidence type="ECO:0000313" key="4">
    <source>
        <dbReference type="Proteomes" id="UP001213000"/>
    </source>
</evidence>
<dbReference type="Gene3D" id="2.40.50.140">
    <property type="entry name" value="Nucleic acid-binding proteins"/>
    <property type="match status" value="1"/>
</dbReference>
<accession>A0AAD5VKW9</accession>
<evidence type="ECO:0008006" key="5">
    <source>
        <dbReference type="Google" id="ProtNLM"/>
    </source>
</evidence>
<sequence length="157" mass="17469">MFSVLRAIRPITLAAPSRAFSSTARKASDVAKLTLVGNVTKEPEARQSKADKQYYVYTVVTNGLNINGQGEREYTPTFHRVLCFQPSAFETVSRLKKGSKVFVQADFIVKDPAPDADASTPQGQRQIMLTHDYIKVLYSPKPRDFESTSGNETETFS</sequence>
<dbReference type="SUPFAM" id="SSF50249">
    <property type="entry name" value="Nucleic acid-binding proteins"/>
    <property type="match status" value="1"/>
</dbReference>
<dbReference type="InterPro" id="IPR012340">
    <property type="entry name" value="NA-bd_OB-fold"/>
</dbReference>
<dbReference type="PROSITE" id="PS50935">
    <property type="entry name" value="SSB"/>
    <property type="match status" value="1"/>
</dbReference>
<dbReference type="Pfam" id="PF00436">
    <property type="entry name" value="SSB"/>
    <property type="match status" value="1"/>
</dbReference>
<keyword evidence="4" id="KW-1185">Reference proteome</keyword>
<gene>
    <name evidence="3" type="ORF">NP233_g10367</name>
</gene>
<protein>
    <recommendedName>
        <fullName evidence="5">Nucleic acid-binding protein</fullName>
    </recommendedName>
</protein>
<comment type="caution">
    <text evidence="3">The sequence shown here is derived from an EMBL/GenBank/DDBJ whole genome shotgun (WGS) entry which is preliminary data.</text>
</comment>
<dbReference type="AlphaFoldDB" id="A0AAD5VKW9"/>
<dbReference type="InterPro" id="IPR000424">
    <property type="entry name" value="Primosome_PriB/ssb"/>
</dbReference>
<dbReference type="EMBL" id="JANIEX010001047">
    <property type="protein sequence ID" value="KAJ3561157.1"/>
    <property type="molecule type" value="Genomic_DNA"/>
</dbReference>
<dbReference type="GO" id="GO:0003697">
    <property type="term" value="F:single-stranded DNA binding"/>
    <property type="evidence" value="ECO:0007669"/>
    <property type="project" value="InterPro"/>
</dbReference>
<dbReference type="CDD" id="cd04496">
    <property type="entry name" value="SSB_OBF"/>
    <property type="match status" value="1"/>
</dbReference>
<evidence type="ECO:0000256" key="2">
    <source>
        <dbReference type="PROSITE-ProRule" id="PRU00252"/>
    </source>
</evidence>
<keyword evidence="1 2" id="KW-0238">DNA-binding</keyword>
<proteinExistence type="predicted"/>
<evidence type="ECO:0000313" key="3">
    <source>
        <dbReference type="EMBL" id="KAJ3561157.1"/>
    </source>
</evidence>
<reference evidence="3" key="1">
    <citation type="submission" date="2022-07" db="EMBL/GenBank/DDBJ databases">
        <title>Genome Sequence of Leucocoprinus birnbaumii.</title>
        <authorList>
            <person name="Buettner E."/>
        </authorList>
    </citation>
    <scope>NUCLEOTIDE SEQUENCE</scope>
    <source>
        <strain evidence="3">VT141</strain>
    </source>
</reference>
<organism evidence="3 4">
    <name type="scientific">Leucocoprinus birnbaumii</name>
    <dbReference type="NCBI Taxonomy" id="56174"/>
    <lineage>
        <taxon>Eukaryota</taxon>
        <taxon>Fungi</taxon>
        <taxon>Dikarya</taxon>
        <taxon>Basidiomycota</taxon>
        <taxon>Agaricomycotina</taxon>
        <taxon>Agaricomycetes</taxon>
        <taxon>Agaricomycetidae</taxon>
        <taxon>Agaricales</taxon>
        <taxon>Agaricineae</taxon>
        <taxon>Agaricaceae</taxon>
        <taxon>Leucocoprinus</taxon>
    </lineage>
</organism>
<name>A0AAD5VKW9_9AGAR</name>
<evidence type="ECO:0000256" key="1">
    <source>
        <dbReference type="ARBA" id="ARBA00023125"/>
    </source>
</evidence>